<gene>
    <name evidence="1" type="ORF">OG835_23610</name>
</gene>
<keyword evidence="1" id="KW-0489">Methyltransferase</keyword>
<accession>A0ACD4ZMI5</accession>
<keyword evidence="2" id="KW-1185">Reference proteome</keyword>
<dbReference type="Proteomes" id="UP001348369">
    <property type="component" value="Chromosome"/>
</dbReference>
<organism evidence="1 2">
    <name type="scientific">Streptomyces scopuliridis</name>
    <dbReference type="NCBI Taxonomy" id="452529"/>
    <lineage>
        <taxon>Bacteria</taxon>
        <taxon>Bacillati</taxon>
        <taxon>Actinomycetota</taxon>
        <taxon>Actinomycetes</taxon>
        <taxon>Kitasatosporales</taxon>
        <taxon>Streptomycetaceae</taxon>
        <taxon>Streptomyces</taxon>
    </lineage>
</organism>
<evidence type="ECO:0000313" key="1">
    <source>
        <dbReference type="EMBL" id="WSB99692.1"/>
    </source>
</evidence>
<evidence type="ECO:0000313" key="2">
    <source>
        <dbReference type="Proteomes" id="UP001348369"/>
    </source>
</evidence>
<protein>
    <submittedName>
        <fullName evidence="1">Class I SAM-dependent methyltransferase</fullName>
    </submittedName>
</protein>
<reference evidence="1" key="1">
    <citation type="submission" date="2022-10" db="EMBL/GenBank/DDBJ databases">
        <title>The complete genomes of actinobacterial strains from the NBC collection.</title>
        <authorList>
            <person name="Joergensen T.S."/>
            <person name="Alvarez Arevalo M."/>
            <person name="Sterndorff E.B."/>
            <person name="Faurdal D."/>
            <person name="Vuksanovic O."/>
            <person name="Mourched A.-S."/>
            <person name="Charusanti P."/>
            <person name="Shaw S."/>
            <person name="Blin K."/>
            <person name="Weber T."/>
        </authorList>
    </citation>
    <scope>NUCLEOTIDE SEQUENCE</scope>
    <source>
        <strain evidence="1">NBC 01771</strain>
    </source>
</reference>
<keyword evidence="1" id="KW-0808">Transferase</keyword>
<sequence>MTDRLGADGESIGQARGTAGYARAADVLAVQYEEVTFGEVHRDVLSLVPAGPARILDIGAGTGRDAAALAALGHRVVAVEPTSELRGHGQRIHAGSAIEWTDDVLPALTLRQCPGRFDAVFATAVWMHLDAEERGQAMARIAALLMPDGRFFVNLRHGPVPDGRHMFDVSAAETVELGAAHGLQTVLSSERSDLHGRDSVRWSSLVLQAKESRNAPH</sequence>
<proteinExistence type="predicted"/>
<dbReference type="EMBL" id="CP109109">
    <property type="protein sequence ID" value="WSB99692.1"/>
    <property type="molecule type" value="Genomic_DNA"/>
</dbReference>
<name>A0ACD4ZMI5_9ACTN</name>